<dbReference type="PROSITE" id="PS50110">
    <property type="entry name" value="RESPONSE_REGULATORY"/>
    <property type="match status" value="1"/>
</dbReference>
<dbReference type="PANTHER" id="PTHR44591">
    <property type="entry name" value="STRESS RESPONSE REGULATOR PROTEIN 1"/>
    <property type="match status" value="1"/>
</dbReference>
<reference evidence="4 5" key="1">
    <citation type="journal article" date="2016" name="Nat. Commun.">
        <title>Thousands of microbial genomes shed light on interconnected biogeochemical processes in an aquifer system.</title>
        <authorList>
            <person name="Anantharaman K."/>
            <person name="Brown C.T."/>
            <person name="Hug L.A."/>
            <person name="Sharon I."/>
            <person name="Castelle C.J."/>
            <person name="Probst A.J."/>
            <person name="Thomas B.C."/>
            <person name="Singh A."/>
            <person name="Wilkins M.J."/>
            <person name="Karaoz U."/>
            <person name="Brodie E.L."/>
            <person name="Williams K.H."/>
            <person name="Hubbard S.S."/>
            <person name="Banfield J.F."/>
        </authorList>
    </citation>
    <scope>NUCLEOTIDE SEQUENCE [LARGE SCALE GENOMIC DNA]</scope>
</reference>
<dbReference type="GO" id="GO:0000160">
    <property type="term" value="P:phosphorelay signal transduction system"/>
    <property type="evidence" value="ECO:0007669"/>
    <property type="project" value="InterPro"/>
</dbReference>
<dbReference type="Pfam" id="PF00072">
    <property type="entry name" value="Response_reg"/>
    <property type="match status" value="1"/>
</dbReference>
<dbReference type="Gene3D" id="3.40.50.2300">
    <property type="match status" value="1"/>
</dbReference>
<evidence type="ECO:0000259" key="3">
    <source>
        <dbReference type="PROSITE" id="PS50110"/>
    </source>
</evidence>
<accession>A0A1F7F9J5</accession>
<name>A0A1F7F9J5_UNCRA</name>
<dbReference type="Proteomes" id="UP000179243">
    <property type="component" value="Unassembled WGS sequence"/>
</dbReference>
<gene>
    <name evidence="4" type="ORF">A2519_15375</name>
</gene>
<proteinExistence type="predicted"/>
<comment type="caution">
    <text evidence="4">The sequence shown here is derived from an EMBL/GenBank/DDBJ whole genome shotgun (WGS) entry which is preliminary data.</text>
</comment>
<protein>
    <recommendedName>
        <fullName evidence="3">Response regulatory domain-containing protein</fullName>
    </recommendedName>
</protein>
<dbReference type="AlphaFoldDB" id="A0A1F7F9J5"/>
<evidence type="ECO:0000313" key="4">
    <source>
        <dbReference type="EMBL" id="OGK03349.1"/>
    </source>
</evidence>
<sequence length="124" mass="13672">MVSEKTVLLIDDEEKALDILRLTLEASGFTVFAAQTGYEGLVLAEDQNPSAIVLDIRMPALDGWGVFRQLKENPITAGIPVVILSAFSGREYRQKAEDMGAYLYITKPVDPRKLIAWLFAAITA</sequence>
<evidence type="ECO:0000256" key="2">
    <source>
        <dbReference type="PROSITE-ProRule" id="PRU00169"/>
    </source>
</evidence>
<dbReference type="InterPro" id="IPR001789">
    <property type="entry name" value="Sig_transdc_resp-reg_receiver"/>
</dbReference>
<organism evidence="4 5">
    <name type="scientific">Candidatus Raymondbacteria bacterium RIFOXYD12_FULL_49_13</name>
    <dbReference type="NCBI Taxonomy" id="1817890"/>
    <lineage>
        <taxon>Bacteria</taxon>
        <taxon>Raymondiibacteriota</taxon>
    </lineage>
</organism>
<dbReference type="EMBL" id="MFYX01000091">
    <property type="protein sequence ID" value="OGK03349.1"/>
    <property type="molecule type" value="Genomic_DNA"/>
</dbReference>
<dbReference type="PANTHER" id="PTHR44591:SF22">
    <property type="entry name" value="CHEY SUBFAMILY"/>
    <property type="match status" value="1"/>
</dbReference>
<dbReference type="SMART" id="SM00448">
    <property type="entry name" value="REC"/>
    <property type="match status" value="1"/>
</dbReference>
<dbReference type="InterPro" id="IPR050595">
    <property type="entry name" value="Bact_response_regulator"/>
</dbReference>
<evidence type="ECO:0000313" key="5">
    <source>
        <dbReference type="Proteomes" id="UP000179243"/>
    </source>
</evidence>
<feature type="domain" description="Response regulatory" evidence="3">
    <location>
        <begin position="6"/>
        <end position="122"/>
    </location>
</feature>
<dbReference type="InterPro" id="IPR011006">
    <property type="entry name" value="CheY-like_superfamily"/>
</dbReference>
<keyword evidence="1 2" id="KW-0597">Phosphoprotein</keyword>
<dbReference type="SUPFAM" id="SSF52172">
    <property type="entry name" value="CheY-like"/>
    <property type="match status" value="1"/>
</dbReference>
<feature type="modified residue" description="4-aspartylphosphate" evidence="2">
    <location>
        <position position="55"/>
    </location>
</feature>
<evidence type="ECO:0000256" key="1">
    <source>
        <dbReference type="ARBA" id="ARBA00022553"/>
    </source>
</evidence>